<gene>
    <name evidence="4" type="ORF">ACFFF8_04930</name>
</gene>
<dbReference type="PANTHER" id="PTHR48081:SF33">
    <property type="entry name" value="KYNURENINE FORMAMIDASE"/>
    <property type="match status" value="1"/>
</dbReference>
<keyword evidence="2" id="KW-0732">Signal</keyword>
<dbReference type="GO" id="GO:0016787">
    <property type="term" value="F:hydrolase activity"/>
    <property type="evidence" value="ECO:0007669"/>
    <property type="project" value="UniProtKB-KW"/>
</dbReference>
<evidence type="ECO:0000313" key="4">
    <source>
        <dbReference type="EMBL" id="MFC0683929.1"/>
    </source>
</evidence>
<dbReference type="EMBL" id="JBHLTM010000019">
    <property type="protein sequence ID" value="MFC0683929.1"/>
    <property type="molecule type" value="Genomic_DNA"/>
</dbReference>
<protein>
    <submittedName>
        <fullName evidence="4">Alpha/beta hydrolase</fullName>
    </submittedName>
</protein>
<proteinExistence type="predicted"/>
<feature type="chain" id="PRO_5045455334" evidence="2">
    <location>
        <begin position="25"/>
        <end position="286"/>
    </location>
</feature>
<reference evidence="4 5" key="1">
    <citation type="submission" date="2024-09" db="EMBL/GenBank/DDBJ databases">
        <authorList>
            <person name="Sun Q."/>
            <person name="Mori K."/>
        </authorList>
    </citation>
    <scope>NUCLEOTIDE SEQUENCE [LARGE SCALE GENOMIC DNA]</scope>
    <source>
        <strain evidence="4 5">CICC 11035S</strain>
    </source>
</reference>
<evidence type="ECO:0000259" key="3">
    <source>
        <dbReference type="Pfam" id="PF20434"/>
    </source>
</evidence>
<dbReference type="InterPro" id="IPR029058">
    <property type="entry name" value="AB_hydrolase_fold"/>
</dbReference>
<dbReference type="SUPFAM" id="SSF53474">
    <property type="entry name" value="alpha/beta-Hydrolases"/>
    <property type="match status" value="1"/>
</dbReference>
<evidence type="ECO:0000256" key="2">
    <source>
        <dbReference type="SAM" id="SignalP"/>
    </source>
</evidence>
<dbReference type="Gene3D" id="3.40.50.1820">
    <property type="entry name" value="alpha/beta hydrolase"/>
    <property type="match status" value="1"/>
</dbReference>
<keyword evidence="5" id="KW-1185">Reference proteome</keyword>
<dbReference type="RefSeq" id="WP_267223322.1">
    <property type="nucleotide sequence ID" value="NZ_JAPCWC010000021.1"/>
</dbReference>
<dbReference type="InterPro" id="IPR049492">
    <property type="entry name" value="BD-FAE-like_dom"/>
</dbReference>
<organism evidence="4 5">
    <name type="scientific">Novosphingobium clariflavum</name>
    <dbReference type="NCBI Taxonomy" id="2029884"/>
    <lineage>
        <taxon>Bacteria</taxon>
        <taxon>Pseudomonadati</taxon>
        <taxon>Pseudomonadota</taxon>
        <taxon>Alphaproteobacteria</taxon>
        <taxon>Sphingomonadales</taxon>
        <taxon>Sphingomonadaceae</taxon>
        <taxon>Novosphingobium</taxon>
    </lineage>
</organism>
<feature type="domain" description="BD-FAE-like" evidence="3">
    <location>
        <begin position="44"/>
        <end position="147"/>
    </location>
</feature>
<evidence type="ECO:0000313" key="5">
    <source>
        <dbReference type="Proteomes" id="UP001589858"/>
    </source>
</evidence>
<feature type="signal peptide" evidence="2">
    <location>
        <begin position="1"/>
        <end position="24"/>
    </location>
</feature>
<name>A0ABV6S3W8_9SPHN</name>
<keyword evidence="1 4" id="KW-0378">Hydrolase</keyword>
<accession>A0ABV6S3W8</accession>
<comment type="caution">
    <text evidence="4">The sequence shown here is derived from an EMBL/GenBank/DDBJ whole genome shotgun (WGS) entry which is preliminary data.</text>
</comment>
<dbReference type="PANTHER" id="PTHR48081">
    <property type="entry name" value="AB HYDROLASE SUPERFAMILY PROTEIN C4A8.06C"/>
    <property type="match status" value="1"/>
</dbReference>
<dbReference type="Proteomes" id="UP001589858">
    <property type="component" value="Unassembled WGS sequence"/>
</dbReference>
<sequence>MKLPLPALSLCAALLLTTAATTPARPQETSISYGTEALQTLDFWPAATRGPAPLVLFVHGGGWKRGDKDNATGQYKVAHYTGEGYAFASLNYRLVPDATVEQQAQDIADGLAALLKRADALGIARGKVVLMGHSAGAQLVALVGTDPQYLRKAGLSYADLAGVIPIDGAAYDVPSQMTDGPRIMQRTYAQAFGTEPARQRALSPTDQAAAPNAPAFLLLHVQRPDGVRQAEALEAALRKGGTRVERKGFPGDGLRGHMEINRELGNPAYPATAPVDAWLKQAFGKG</sequence>
<dbReference type="InterPro" id="IPR050300">
    <property type="entry name" value="GDXG_lipolytic_enzyme"/>
</dbReference>
<dbReference type="Pfam" id="PF20434">
    <property type="entry name" value="BD-FAE"/>
    <property type="match status" value="1"/>
</dbReference>
<evidence type="ECO:0000256" key="1">
    <source>
        <dbReference type="ARBA" id="ARBA00022801"/>
    </source>
</evidence>